<evidence type="ECO:0000313" key="2">
    <source>
        <dbReference type="Proteomes" id="UP000054007"/>
    </source>
</evidence>
<organism evidence="1 2">
    <name type="scientific">Cylindrobasidium torrendii FP15055 ss-10</name>
    <dbReference type="NCBI Taxonomy" id="1314674"/>
    <lineage>
        <taxon>Eukaryota</taxon>
        <taxon>Fungi</taxon>
        <taxon>Dikarya</taxon>
        <taxon>Basidiomycota</taxon>
        <taxon>Agaricomycotina</taxon>
        <taxon>Agaricomycetes</taxon>
        <taxon>Agaricomycetidae</taxon>
        <taxon>Agaricales</taxon>
        <taxon>Marasmiineae</taxon>
        <taxon>Physalacriaceae</taxon>
        <taxon>Cylindrobasidium</taxon>
    </lineage>
</organism>
<reference evidence="1 2" key="1">
    <citation type="journal article" date="2015" name="Fungal Genet. Biol.">
        <title>Evolution of novel wood decay mechanisms in Agaricales revealed by the genome sequences of Fistulina hepatica and Cylindrobasidium torrendii.</title>
        <authorList>
            <person name="Floudas D."/>
            <person name="Held B.W."/>
            <person name="Riley R."/>
            <person name="Nagy L.G."/>
            <person name="Koehler G."/>
            <person name="Ransdell A.S."/>
            <person name="Younus H."/>
            <person name="Chow J."/>
            <person name="Chiniquy J."/>
            <person name="Lipzen A."/>
            <person name="Tritt A."/>
            <person name="Sun H."/>
            <person name="Haridas S."/>
            <person name="LaButti K."/>
            <person name="Ohm R.A."/>
            <person name="Kues U."/>
            <person name="Blanchette R.A."/>
            <person name="Grigoriev I.V."/>
            <person name="Minto R.E."/>
            <person name="Hibbett D.S."/>
        </authorList>
    </citation>
    <scope>NUCLEOTIDE SEQUENCE [LARGE SCALE GENOMIC DNA]</scope>
    <source>
        <strain evidence="1 2">FP15055 ss-10</strain>
    </source>
</reference>
<gene>
    <name evidence="1" type="ORF">CYLTODRAFT_410797</name>
</gene>
<sequence length="150" mass="16846">MSDAYIRQNGACAAENLERQIQNDFIHAANVPNAFKYYSGNNECPLENELESLKSEYSAMTSSIIRNTRRNIASRKKTQLKLNILKNAFKSVLSPLRRLPIEVLGYVFEFCVPWVYSKQHWYPLGALAGLPRLATGGTGSSDFVVICGLR</sequence>
<dbReference type="EMBL" id="KN880514">
    <property type="protein sequence ID" value="KIY67919.1"/>
    <property type="molecule type" value="Genomic_DNA"/>
</dbReference>
<accession>A0A0D7BCL9</accession>
<proteinExistence type="predicted"/>
<protein>
    <submittedName>
        <fullName evidence="1">Uncharacterized protein</fullName>
    </submittedName>
</protein>
<dbReference type="AlphaFoldDB" id="A0A0D7BCL9"/>
<keyword evidence="2" id="KW-1185">Reference proteome</keyword>
<dbReference type="Proteomes" id="UP000054007">
    <property type="component" value="Unassembled WGS sequence"/>
</dbReference>
<name>A0A0D7BCL9_9AGAR</name>
<evidence type="ECO:0000313" key="1">
    <source>
        <dbReference type="EMBL" id="KIY67919.1"/>
    </source>
</evidence>